<dbReference type="PANTHER" id="PTHR21666">
    <property type="entry name" value="PEPTIDASE-RELATED"/>
    <property type="match status" value="1"/>
</dbReference>
<dbReference type="InterPro" id="IPR016047">
    <property type="entry name" value="M23ase_b-sheet_dom"/>
</dbReference>
<dbReference type="Proteomes" id="UP000186102">
    <property type="component" value="Unassembled WGS sequence"/>
</dbReference>
<protein>
    <submittedName>
        <fullName evidence="3">Metalloendopeptidase</fullName>
    </submittedName>
</protein>
<dbReference type="AlphaFoldDB" id="A0A1Q8QG59"/>
<dbReference type="Gene3D" id="2.70.70.10">
    <property type="entry name" value="Glucose Permease (Domain IIA)"/>
    <property type="match status" value="1"/>
</dbReference>
<sequence>MSNWPLPDYHTISSPYGWRTHPITKAKSLHTGADIPAPSGTPISAAGAGTVIYSGWYGAYGNTVIVDHGKGLSSMYPHQSKIAVSNGQNLNAGDLVGYVGSTGWSTGPHLHLEVRINGNPTDPLAYFR</sequence>
<feature type="domain" description="M23ase beta-sheet core" evidence="2">
    <location>
        <begin position="29"/>
        <end position="123"/>
    </location>
</feature>
<comment type="caution">
    <text evidence="3">The sequence shown here is derived from an EMBL/GenBank/DDBJ whole genome shotgun (WGS) entry which is preliminary data.</text>
</comment>
<dbReference type="InterPro" id="IPR050570">
    <property type="entry name" value="Cell_wall_metabolism_enzyme"/>
</dbReference>
<gene>
    <name evidence="3" type="ORF">DSOL_5065</name>
</gene>
<evidence type="ECO:0000259" key="2">
    <source>
        <dbReference type="Pfam" id="PF01551"/>
    </source>
</evidence>
<evidence type="ECO:0000313" key="3">
    <source>
        <dbReference type="EMBL" id="OLN26262.1"/>
    </source>
</evidence>
<dbReference type="Pfam" id="PF01551">
    <property type="entry name" value="Peptidase_M23"/>
    <property type="match status" value="1"/>
</dbReference>
<accession>A0A1Q8QG59</accession>
<name>A0A1Q8QG59_9FIRM</name>
<keyword evidence="4" id="KW-1185">Reference proteome</keyword>
<evidence type="ECO:0000256" key="1">
    <source>
        <dbReference type="ARBA" id="ARBA00022729"/>
    </source>
</evidence>
<organism evidence="3 4">
    <name type="scientific">Desulfosporosinus metallidurans</name>
    <dbReference type="NCBI Taxonomy" id="1888891"/>
    <lineage>
        <taxon>Bacteria</taxon>
        <taxon>Bacillati</taxon>
        <taxon>Bacillota</taxon>
        <taxon>Clostridia</taxon>
        <taxon>Eubacteriales</taxon>
        <taxon>Desulfitobacteriaceae</taxon>
        <taxon>Desulfosporosinus</taxon>
    </lineage>
</organism>
<keyword evidence="1" id="KW-0732">Signal</keyword>
<dbReference type="InterPro" id="IPR011055">
    <property type="entry name" value="Dup_hybrid_motif"/>
</dbReference>
<dbReference type="PANTHER" id="PTHR21666:SF289">
    <property type="entry name" value="L-ALA--D-GLU ENDOPEPTIDASE"/>
    <property type="match status" value="1"/>
</dbReference>
<proteinExistence type="predicted"/>
<dbReference type="GO" id="GO:0004222">
    <property type="term" value="F:metalloendopeptidase activity"/>
    <property type="evidence" value="ECO:0007669"/>
    <property type="project" value="TreeGrafter"/>
</dbReference>
<dbReference type="STRING" id="1888891.DSOL_5065"/>
<dbReference type="SUPFAM" id="SSF51261">
    <property type="entry name" value="Duplicated hybrid motif"/>
    <property type="match status" value="1"/>
</dbReference>
<dbReference type="EMBL" id="MLBF01000082">
    <property type="protein sequence ID" value="OLN26262.1"/>
    <property type="molecule type" value="Genomic_DNA"/>
</dbReference>
<evidence type="ECO:0000313" key="4">
    <source>
        <dbReference type="Proteomes" id="UP000186102"/>
    </source>
</evidence>
<reference evidence="3 4" key="1">
    <citation type="submission" date="2016-09" db="EMBL/GenBank/DDBJ databases">
        <title>Complete genome of Desulfosporosinus sp. OL.</title>
        <authorList>
            <person name="Mardanov A."/>
            <person name="Beletsky A."/>
            <person name="Panova A."/>
            <person name="Karnachuk O."/>
            <person name="Ravin N."/>
        </authorList>
    </citation>
    <scope>NUCLEOTIDE SEQUENCE [LARGE SCALE GENOMIC DNA]</scope>
    <source>
        <strain evidence="3 4">OL</strain>
    </source>
</reference>
<dbReference type="CDD" id="cd12797">
    <property type="entry name" value="M23_peptidase"/>
    <property type="match status" value="1"/>
</dbReference>